<evidence type="ECO:0000313" key="9">
    <source>
        <dbReference type="EMBL" id="STY70605.1"/>
    </source>
</evidence>
<evidence type="ECO:0000256" key="2">
    <source>
        <dbReference type="ARBA" id="ARBA00022448"/>
    </source>
</evidence>
<dbReference type="PANTHER" id="PTHR43386">
    <property type="entry name" value="OLIGOPEPTIDE TRANSPORT SYSTEM PERMEASE PROTEIN APPC"/>
    <property type="match status" value="1"/>
</dbReference>
<keyword evidence="3" id="KW-1003">Cell membrane</keyword>
<dbReference type="PROSITE" id="PS50928">
    <property type="entry name" value="ABC_TM1"/>
    <property type="match status" value="1"/>
</dbReference>
<dbReference type="GO" id="GO:0005886">
    <property type="term" value="C:plasma membrane"/>
    <property type="evidence" value="ECO:0007669"/>
    <property type="project" value="UniProtKB-SubCell"/>
</dbReference>
<keyword evidence="4 7" id="KW-0812">Transmembrane</keyword>
<feature type="domain" description="ABC transmembrane type-1" evidence="8">
    <location>
        <begin position="71"/>
        <end position="256"/>
    </location>
</feature>
<dbReference type="GO" id="GO:0055085">
    <property type="term" value="P:transmembrane transport"/>
    <property type="evidence" value="ECO:0007669"/>
    <property type="project" value="InterPro"/>
</dbReference>
<dbReference type="Gene3D" id="1.10.3720.10">
    <property type="entry name" value="MetI-like"/>
    <property type="match status" value="1"/>
</dbReference>
<evidence type="ECO:0000256" key="7">
    <source>
        <dbReference type="RuleBase" id="RU363032"/>
    </source>
</evidence>
<feature type="transmembrane region" description="Helical" evidence="7">
    <location>
        <begin position="116"/>
        <end position="140"/>
    </location>
</feature>
<dbReference type="InterPro" id="IPR050366">
    <property type="entry name" value="BP-dependent_transpt_permease"/>
</dbReference>
<keyword evidence="5 7" id="KW-1133">Transmembrane helix</keyword>
<organism evidence="9 10">
    <name type="scientific">Megamonas hypermegale</name>
    <dbReference type="NCBI Taxonomy" id="158847"/>
    <lineage>
        <taxon>Bacteria</taxon>
        <taxon>Bacillati</taxon>
        <taxon>Bacillota</taxon>
        <taxon>Negativicutes</taxon>
        <taxon>Selenomonadales</taxon>
        <taxon>Selenomonadaceae</taxon>
        <taxon>Megamonas</taxon>
    </lineage>
</organism>
<dbReference type="Proteomes" id="UP000255234">
    <property type="component" value="Unassembled WGS sequence"/>
</dbReference>
<evidence type="ECO:0000256" key="4">
    <source>
        <dbReference type="ARBA" id="ARBA00022692"/>
    </source>
</evidence>
<evidence type="ECO:0000313" key="10">
    <source>
        <dbReference type="Proteomes" id="UP000255234"/>
    </source>
</evidence>
<evidence type="ECO:0000256" key="1">
    <source>
        <dbReference type="ARBA" id="ARBA00004651"/>
    </source>
</evidence>
<dbReference type="CDD" id="cd06261">
    <property type="entry name" value="TM_PBP2"/>
    <property type="match status" value="1"/>
</dbReference>
<reference evidence="9 10" key="1">
    <citation type="submission" date="2018-06" db="EMBL/GenBank/DDBJ databases">
        <authorList>
            <consortium name="Pathogen Informatics"/>
            <person name="Doyle S."/>
        </authorList>
    </citation>
    <scope>NUCLEOTIDE SEQUENCE [LARGE SCALE GENOMIC DNA]</scope>
    <source>
        <strain evidence="9 10">NCTC10571</strain>
    </source>
</reference>
<dbReference type="EMBL" id="UGPP01000001">
    <property type="protein sequence ID" value="STY70605.1"/>
    <property type="molecule type" value="Genomic_DNA"/>
</dbReference>
<dbReference type="PANTHER" id="PTHR43386:SF1">
    <property type="entry name" value="D,D-DIPEPTIDE TRANSPORT SYSTEM PERMEASE PROTEIN DDPC-RELATED"/>
    <property type="match status" value="1"/>
</dbReference>
<dbReference type="AlphaFoldDB" id="A0A378NS16"/>
<comment type="subcellular location">
    <subcellularLocation>
        <location evidence="1 7">Cell membrane</location>
        <topology evidence="1 7">Multi-pass membrane protein</topology>
    </subcellularLocation>
</comment>
<feature type="transmembrane region" description="Helical" evidence="7">
    <location>
        <begin position="71"/>
        <end position="95"/>
    </location>
</feature>
<gene>
    <name evidence="9" type="primary">gsiD_1</name>
    <name evidence="9" type="ORF">NCTC10571_00745</name>
</gene>
<dbReference type="SUPFAM" id="SSF161098">
    <property type="entry name" value="MetI-like"/>
    <property type="match status" value="1"/>
</dbReference>
<feature type="transmembrane region" description="Helical" evidence="7">
    <location>
        <begin position="7"/>
        <end position="28"/>
    </location>
</feature>
<feature type="transmembrane region" description="Helical" evidence="7">
    <location>
        <begin position="229"/>
        <end position="256"/>
    </location>
</feature>
<sequence length="269" mass="29405">MNTNFKFYLLTCAICILLFITILAPYIVPFDPYEQNLASTLQAPNTIHLLGTDKYGRDIFSRILIGAQTTIFSSLFLVIISSVFGSLIGVICGYFGKNLDNLLMRITDIFLAFPGIIFAIALVGILGGSIFNAILALSLISWPKFALLARSQTLVLKNSLFIKASIINGSSDFKIIYKHILPNIFPILLTTVTLNIGTMIMEIAGLSFLGLGAMPPSAEWGAMMSSGRIFLQIAPWMILAPAAAIFLTVLLFNLFADVLNDKLDPKQLS</sequence>
<evidence type="ECO:0000256" key="3">
    <source>
        <dbReference type="ARBA" id="ARBA00022475"/>
    </source>
</evidence>
<feature type="transmembrane region" description="Helical" evidence="7">
    <location>
        <begin position="184"/>
        <end position="209"/>
    </location>
</feature>
<keyword evidence="2 7" id="KW-0813">Transport</keyword>
<protein>
    <submittedName>
        <fullName evidence="9">Glutathione transport system permease protein gsiD</fullName>
    </submittedName>
</protein>
<proteinExistence type="inferred from homology"/>
<evidence type="ECO:0000256" key="5">
    <source>
        <dbReference type="ARBA" id="ARBA00022989"/>
    </source>
</evidence>
<dbReference type="InterPro" id="IPR035906">
    <property type="entry name" value="MetI-like_sf"/>
</dbReference>
<name>A0A378NS16_9FIRM</name>
<dbReference type="RefSeq" id="WP_115151169.1">
    <property type="nucleotide sequence ID" value="NZ_UGPP01000001.1"/>
</dbReference>
<dbReference type="InterPro" id="IPR000515">
    <property type="entry name" value="MetI-like"/>
</dbReference>
<accession>A0A378NS16</accession>
<comment type="similarity">
    <text evidence="7">Belongs to the binding-protein-dependent transport system permease family.</text>
</comment>
<dbReference type="Pfam" id="PF00528">
    <property type="entry name" value="BPD_transp_1"/>
    <property type="match status" value="1"/>
</dbReference>
<keyword evidence="6 7" id="KW-0472">Membrane</keyword>
<evidence type="ECO:0000256" key="6">
    <source>
        <dbReference type="ARBA" id="ARBA00023136"/>
    </source>
</evidence>
<evidence type="ECO:0000259" key="8">
    <source>
        <dbReference type="PROSITE" id="PS50928"/>
    </source>
</evidence>